<protein>
    <recommendedName>
        <fullName evidence="7">D,D-heptose 1,7-bisphosphate phosphatase</fullName>
    </recommendedName>
</protein>
<organism evidence="8 9">
    <name type="scientific">Streptomyces silvisoli</name>
    <dbReference type="NCBI Taxonomy" id="3034235"/>
    <lineage>
        <taxon>Bacteria</taxon>
        <taxon>Bacillati</taxon>
        <taxon>Actinomycetota</taxon>
        <taxon>Actinomycetes</taxon>
        <taxon>Kitasatosporales</taxon>
        <taxon>Streptomycetaceae</taxon>
        <taxon>Streptomyces</taxon>
    </lineage>
</organism>
<comment type="similarity">
    <text evidence="2">Belongs to the GmhB family.</text>
</comment>
<dbReference type="InterPro" id="IPR006543">
    <property type="entry name" value="Histidinol-phos"/>
</dbReference>
<evidence type="ECO:0000256" key="1">
    <source>
        <dbReference type="ARBA" id="ARBA00004496"/>
    </source>
</evidence>
<dbReference type="InterPro" id="IPR036412">
    <property type="entry name" value="HAD-like_sf"/>
</dbReference>
<evidence type="ECO:0000256" key="6">
    <source>
        <dbReference type="ARBA" id="ARBA00023277"/>
    </source>
</evidence>
<keyword evidence="3" id="KW-0963">Cytoplasm</keyword>
<evidence type="ECO:0000256" key="3">
    <source>
        <dbReference type="ARBA" id="ARBA00022490"/>
    </source>
</evidence>
<dbReference type="CDD" id="cd07503">
    <property type="entry name" value="HAD_HisB-N"/>
    <property type="match status" value="1"/>
</dbReference>
<dbReference type="InterPro" id="IPR023214">
    <property type="entry name" value="HAD_sf"/>
</dbReference>
<evidence type="ECO:0000256" key="7">
    <source>
        <dbReference type="ARBA" id="ARBA00031828"/>
    </source>
</evidence>
<dbReference type="InterPro" id="IPR004446">
    <property type="entry name" value="Heptose_bisP_phosphatase"/>
</dbReference>
<dbReference type="Proteomes" id="UP001216579">
    <property type="component" value="Unassembled WGS sequence"/>
</dbReference>
<dbReference type="PANTHER" id="PTHR42891:SF1">
    <property type="entry name" value="D-GLYCERO-BETA-D-MANNO-HEPTOSE-1,7-BISPHOSPHATE 7-PHOSPHATASE"/>
    <property type="match status" value="1"/>
</dbReference>
<accession>A0ABT5ZDA0</accession>
<gene>
    <name evidence="8" type="ORF">P3G67_00770</name>
</gene>
<dbReference type="Pfam" id="PF13242">
    <property type="entry name" value="Hydrolase_like"/>
    <property type="match status" value="1"/>
</dbReference>
<evidence type="ECO:0000256" key="4">
    <source>
        <dbReference type="ARBA" id="ARBA00022723"/>
    </source>
</evidence>
<dbReference type="Gene3D" id="3.40.50.1000">
    <property type="entry name" value="HAD superfamily/HAD-like"/>
    <property type="match status" value="1"/>
</dbReference>
<keyword evidence="4" id="KW-0479">Metal-binding</keyword>
<dbReference type="GO" id="GO:0016787">
    <property type="term" value="F:hydrolase activity"/>
    <property type="evidence" value="ECO:0007669"/>
    <property type="project" value="UniProtKB-KW"/>
</dbReference>
<keyword evidence="9" id="KW-1185">Reference proteome</keyword>
<proteinExistence type="inferred from homology"/>
<keyword evidence="5 8" id="KW-0378">Hydrolase</keyword>
<dbReference type="EMBL" id="JARJBC010000001">
    <property type="protein sequence ID" value="MDF3287791.1"/>
    <property type="molecule type" value="Genomic_DNA"/>
</dbReference>
<evidence type="ECO:0000313" key="8">
    <source>
        <dbReference type="EMBL" id="MDF3287791.1"/>
    </source>
</evidence>
<keyword evidence="6" id="KW-0119">Carbohydrate metabolism</keyword>
<comment type="subcellular location">
    <subcellularLocation>
        <location evidence="1">Cytoplasm</location>
    </subcellularLocation>
</comment>
<dbReference type="NCBIfam" id="TIGR01656">
    <property type="entry name" value="Histidinol-ppas"/>
    <property type="match status" value="1"/>
</dbReference>
<dbReference type="PANTHER" id="PTHR42891">
    <property type="entry name" value="D-GLYCERO-BETA-D-MANNO-HEPTOSE-1,7-BISPHOSPHATE 7-PHOSPHATASE"/>
    <property type="match status" value="1"/>
</dbReference>
<evidence type="ECO:0000256" key="2">
    <source>
        <dbReference type="ARBA" id="ARBA00005628"/>
    </source>
</evidence>
<evidence type="ECO:0000313" key="9">
    <source>
        <dbReference type="Proteomes" id="UP001216579"/>
    </source>
</evidence>
<comment type="caution">
    <text evidence="8">The sequence shown here is derived from an EMBL/GenBank/DDBJ whole genome shotgun (WGS) entry which is preliminary data.</text>
</comment>
<dbReference type="InterPro" id="IPR006549">
    <property type="entry name" value="HAD-SF_hydro_IIIA"/>
</dbReference>
<evidence type="ECO:0000256" key="5">
    <source>
        <dbReference type="ARBA" id="ARBA00022801"/>
    </source>
</evidence>
<dbReference type="NCBIfam" id="TIGR01662">
    <property type="entry name" value="HAD-SF-IIIA"/>
    <property type="match status" value="1"/>
</dbReference>
<name>A0ABT5ZDA0_9ACTN</name>
<sequence>MHRARPGTRVAVPAAWPRAVLFDRDGTLIEDVPYNGAPERVRPMPGARQALSALRRHGIALGVVSNQSGIARGLLTPADVDAVRRRVEELLGPFDLWVVCPHGPDDGCGCRKPAPGLIHTALAWLGVELDRTAVIGDIGADVDAARAAGVRGILVPNEKTDPREVSAAAQTAPTVLAAVRALLGIGPPSGREAGR</sequence>
<dbReference type="SUPFAM" id="SSF56784">
    <property type="entry name" value="HAD-like"/>
    <property type="match status" value="1"/>
</dbReference>
<reference evidence="8 9" key="1">
    <citation type="submission" date="2023-03" db="EMBL/GenBank/DDBJ databases">
        <title>Draft genome sequence of Streptomyces sp. RB6PN23 isolated from peat swamp forest in Thailand.</title>
        <authorList>
            <person name="Klaysubun C."/>
            <person name="Duangmal K."/>
        </authorList>
    </citation>
    <scope>NUCLEOTIDE SEQUENCE [LARGE SCALE GENOMIC DNA]</scope>
    <source>
        <strain evidence="8 9">RB6PN23</strain>
    </source>
</reference>